<sequence length="750" mass="84034">MHKLKLNTLFHPLTHPPFRRSSTTTKSLNATLHRLSSEGAHHDALLTYNFMLNSSIPPDPFTFPTLFKSCISLNLLPHGLSLHQHVVVNGFSSDPYIGSSLISFYSSFGLTYRAHKVFDTMPVRNIVPWTAVIGCYSRTGDVEHAFYMYNSMLHEGIKPSSVTMLTMLSGVKESIHVECFHACIVKYGFLGHIALLNCMLNLYGKCGRVEYARKLFEWMDEKDIVSWNSLVSGYSLVGNIEELLRLMYRMRSENTWPDYQTYGSLVSAIAKEGSVEFGKVVHGQIVIAGFELDVHLETSLIFMYLKCRNMDYTFKIFERAKDKDVVLWTAIISGLVQNERVDGALEVFQSMLCSRIEPSTATIASVLAACAQLGSLKVGTSIHGYMLRQRMAIDTPAQNSLVTMYSKCGYLKQALVVFDTIKNRDVVSWNAIVAGNAQNGHLSMALHLFNEMRIAHQRPDSITVVSLLQICASIGAYQQGKWIHNIVVRSYLEPCVKIGTALVDMYCKCGDLDSARKCFDRVIEHDLVSWSTIIAGYGSHGKGETALELYTELVRSGLTPNSVIFLSVLYACSHNGLVDQGMSLFDSMERDYKIEPELQHCACIVDLLCRAGRVKDAYNFYKTNFPEPMANALGIILDACKTKALVELRDVVAEEISELDHGDAGRYVQLAHSYASMAQWEGVGKTWVQMRDLGLKKLPGWSFIDLHGVITTFFMGQTSHPQQEDIILVLKNLSEEISERVIMSNIENIS</sequence>
<reference evidence="3" key="1">
    <citation type="submission" date="2023-12" db="EMBL/GenBank/DDBJ databases">
        <title>Genome assembly of Anisodus tanguticus.</title>
        <authorList>
            <person name="Wang Y.-J."/>
        </authorList>
    </citation>
    <scope>NUCLEOTIDE SEQUENCE</scope>
    <source>
        <strain evidence="3">KB-2021</strain>
        <tissue evidence="3">Leaf</tissue>
    </source>
</reference>
<dbReference type="FunFam" id="1.25.40.10:FF:000351">
    <property type="entry name" value="Pentatricopeptide repeat-containing protein"/>
    <property type="match status" value="1"/>
</dbReference>
<dbReference type="PANTHER" id="PTHR47926">
    <property type="entry name" value="PENTATRICOPEPTIDE REPEAT-CONTAINING PROTEIN"/>
    <property type="match status" value="1"/>
</dbReference>
<dbReference type="FunFam" id="1.25.40.10:FF:000682">
    <property type="entry name" value="Pentatricopeptide repeat-containing protein At3g16610"/>
    <property type="match status" value="1"/>
</dbReference>
<name>A0AAE1S097_9SOLA</name>
<organism evidence="3 4">
    <name type="scientific">Anisodus tanguticus</name>
    <dbReference type="NCBI Taxonomy" id="243964"/>
    <lineage>
        <taxon>Eukaryota</taxon>
        <taxon>Viridiplantae</taxon>
        <taxon>Streptophyta</taxon>
        <taxon>Embryophyta</taxon>
        <taxon>Tracheophyta</taxon>
        <taxon>Spermatophyta</taxon>
        <taxon>Magnoliopsida</taxon>
        <taxon>eudicotyledons</taxon>
        <taxon>Gunneridae</taxon>
        <taxon>Pentapetalae</taxon>
        <taxon>asterids</taxon>
        <taxon>lamiids</taxon>
        <taxon>Solanales</taxon>
        <taxon>Solanaceae</taxon>
        <taxon>Solanoideae</taxon>
        <taxon>Hyoscyameae</taxon>
        <taxon>Anisodus</taxon>
    </lineage>
</organism>
<dbReference type="Gene3D" id="1.25.40.10">
    <property type="entry name" value="Tetratricopeptide repeat domain"/>
    <property type="match status" value="5"/>
</dbReference>
<dbReference type="FunFam" id="1.25.40.10:FF:000436">
    <property type="entry name" value="Pentatricopeptide repeat-containing protein At5g39350 family"/>
    <property type="match status" value="1"/>
</dbReference>
<feature type="repeat" description="PPR" evidence="2">
    <location>
        <begin position="526"/>
        <end position="560"/>
    </location>
</feature>
<evidence type="ECO:0000313" key="3">
    <source>
        <dbReference type="EMBL" id="KAK4360912.1"/>
    </source>
</evidence>
<dbReference type="PROSITE" id="PS51375">
    <property type="entry name" value="PPR"/>
    <property type="match status" value="5"/>
</dbReference>
<dbReference type="Pfam" id="PF01535">
    <property type="entry name" value="PPR"/>
    <property type="match status" value="3"/>
</dbReference>
<feature type="repeat" description="PPR" evidence="2">
    <location>
        <begin position="125"/>
        <end position="159"/>
    </location>
</feature>
<evidence type="ECO:0000313" key="4">
    <source>
        <dbReference type="Proteomes" id="UP001291623"/>
    </source>
</evidence>
<dbReference type="Proteomes" id="UP001291623">
    <property type="component" value="Unassembled WGS sequence"/>
</dbReference>
<dbReference type="Pfam" id="PF13041">
    <property type="entry name" value="PPR_2"/>
    <property type="match status" value="4"/>
</dbReference>
<dbReference type="InterPro" id="IPR046848">
    <property type="entry name" value="E_motif"/>
</dbReference>
<dbReference type="InterPro" id="IPR002885">
    <property type="entry name" value="PPR_rpt"/>
</dbReference>
<dbReference type="FunFam" id="1.25.40.10:FF:000158">
    <property type="entry name" value="pentatricopeptide repeat-containing protein At2g33680"/>
    <property type="match status" value="1"/>
</dbReference>
<dbReference type="InterPro" id="IPR011990">
    <property type="entry name" value="TPR-like_helical_dom_sf"/>
</dbReference>
<evidence type="ECO:0000256" key="2">
    <source>
        <dbReference type="PROSITE-ProRule" id="PRU00708"/>
    </source>
</evidence>
<dbReference type="GO" id="GO:0099402">
    <property type="term" value="P:plant organ development"/>
    <property type="evidence" value="ECO:0007669"/>
    <property type="project" value="UniProtKB-ARBA"/>
</dbReference>
<comment type="caution">
    <text evidence="3">The sequence shown here is derived from an EMBL/GenBank/DDBJ whole genome shotgun (WGS) entry which is preliminary data.</text>
</comment>
<accession>A0AAE1S097</accession>
<dbReference type="GO" id="GO:0003723">
    <property type="term" value="F:RNA binding"/>
    <property type="evidence" value="ECO:0007669"/>
    <property type="project" value="InterPro"/>
</dbReference>
<protein>
    <submittedName>
        <fullName evidence="3">Uncharacterized protein</fullName>
    </submittedName>
</protein>
<dbReference type="PANTHER" id="PTHR47926:SF451">
    <property type="entry name" value="TETRATRICOPEPTIDE-LIKE HELICAL DOMAIN SUPERFAMILY"/>
    <property type="match status" value="1"/>
</dbReference>
<dbReference type="AlphaFoldDB" id="A0AAE1S097"/>
<gene>
    <name evidence="3" type="ORF">RND71_019864</name>
</gene>
<feature type="repeat" description="PPR" evidence="2">
    <location>
        <begin position="223"/>
        <end position="257"/>
    </location>
</feature>
<dbReference type="EMBL" id="JAVYJV010000010">
    <property type="protein sequence ID" value="KAK4360912.1"/>
    <property type="molecule type" value="Genomic_DNA"/>
</dbReference>
<dbReference type="NCBIfam" id="TIGR00756">
    <property type="entry name" value="PPR"/>
    <property type="match status" value="4"/>
</dbReference>
<dbReference type="GO" id="GO:0009451">
    <property type="term" value="P:RNA modification"/>
    <property type="evidence" value="ECO:0007669"/>
    <property type="project" value="InterPro"/>
</dbReference>
<keyword evidence="4" id="KW-1185">Reference proteome</keyword>
<proteinExistence type="predicted"/>
<feature type="repeat" description="PPR" evidence="2">
    <location>
        <begin position="324"/>
        <end position="358"/>
    </location>
</feature>
<keyword evidence="1" id="KW-0677">Repeat</keyword>
<dbReference type="Pfam" id="PF20431">
    <property type="entry name" value="E_motif"/>
    <property type="match status" value="1"/>
</dbReference>
<dbReference type="InterPro" id="IPR046960">
    <property type="entry name" value="PPR_At4g14850-like_plant"/>
</dbReference>
<feature type="repeat" description="PPR" evidence="2">
    <location>
        <begin position="425"/>
        <end position="459"/>
    </location>
</feature>
<evidence type="ECO:0000256" key="1">
    <source>
        <dbReference type="ARBA" id="ARBA00022737"/>
    </source>
</evidence>